<evidence type="ECO:0000256" key="3">
    <source>
        <dbReference type="ARBA" id="ARBA00022737"/>
    </source>
</evidence>
<sequence>MRLWDGETGALLQTLEGHSGSVSSVAFSADGQRLASASIDRTLASASYDCIVRLWDGETDALLQTLEGYSGSISSIAFSADGQRLASASHDRTVRLWDGEIGALL</sequence>
<evidence type="ECO:0000256" key="1">
    <source>
        <dbReference type="ARBA" id="ARBA00004570"/>
    </source>
</evidence>
<accession>A0A8H7A6D2</accession>
<keyword evidence="2 7" id="KW-0853">WD repeat</keyword>
<feature type="repeat" description="WD" evidence="7">
    <location>
        <begin position="15"/>
        <end position="65"/>
    </location>
</feature>
<dbReference type="SMART" id="SM00320">
    <property type="entry name" value="WD40"/>
    <property type="match status" value="2"/>
</dbReference>
<reference evidence="8" key="1">
    <citation type="submission" date="2020-02" db="EMBL/GenBank/DDBJ databases">
        <authorList>
            <person name="Palmer J.M."/>
        </authorList>
    </citation>
    <scope>NUCLEOTIDE SEQUENCE</scope>
    <source>
        <strain evidence="8">EPUS1.4</strain>
        <tissue evidence="8">Thallus</tissue>
    </source>
</reference>
<dbReference type="InterPro" id="IPR001680">
    <property type="entry name" value="WD40_rpt"/>
</dbReference>
<dbReference type="PANTHER" id="PTHR22847:SF637">
    <property type="entry name" value="WD REPEAT DOMAIN 5B"/>
    <property type="match status" value="1"/>
</dbReference>
<evidence type="ECO:0000256" key="2">
    <source>
        <dbReference type="ARBA" id="ARBA00022574"/>
    </source>
</evidence>
<proteinExistence type="inferred from homology"/>
<evidence type="ECO:0000313" key="9">
    <source>
        <dbReference type="Proteomes" id="UP000606974"/>
    </source>
</evidence>
<dbReference type="InterPro" id="IPR015943">
    <property type="entry name" value="WD40/YVTN_repeat-like_dom_sf"/>
</dbReference>
<comment type="caution">
    <text evidence="8">The sequence shown here is derived from an EMBL/GenBank/DDBJ whole genome shotgun (WGS) entry which is preliminary data.</text>
</comment>
<dbReference type="PANTHER" id="PTHR22847">
    <property type="entry name" value="WD40 REPEAT PROTEIN"/>
    <property type="match status" value="1"/>
</dbReference>
<dbReference type="PROSITE" id="PS50294">
    <property type="entry name" value="WD_REPEATS_REGION"/>
    <property type="match status" value="2"/>
</dbReference>
<dbReference type="Pfam" id="PF00400">
    <property type="entry name" value="WD40"/>
    <property type="match status" value="2"/>
</dbReference>
<keyword evidence="9" id="KW-1185">Reference proteome</keyword>
<dbReference type="InterPro" id="IPR019775">
    <property type="entry name" value="WD40_repeat_CS"/>
</dbReference>
<evidence type="ECO:0000256" key="6">
    <source>
        <dbReference type="ARBA" id="ARBA00043913"/>
    </source>
</evidence>
<gene>
    <name evidence="8" type="ORF">GJ744_011007</name>
</gene>
<dbReference type="InterPro" id="IPR036322">
    <property type="entry name" value="WD40_repeat_dom_sf"/>
</dbReference>
<dbReference type="PROSITE" id="PS50082">
    <property type="entry name" value="WD_REPEATS_2"/>
    <property type="match status" value="2"/>
</dbReference>
<dbReference type="AlphaFoldDB" id="A0A8H7A6D2"/>
<dbReference type="Gene3D" id="2.130.10.10">
    <property type="entry name" value="YVTN repeat-like/Quinoprotein amine dehydrogenase"/>
    <property type="match status" value="2"/>
</dbReference>
<comment type="function">
    <text evidence="6">Involved in mitochondrial fission. Acts as an adapter protein required to form mitochondrial fission complexes. Formation of these complexes is required to promote constriction and fission of the mitochondrial compartment at a late step in mitochondrial division.</text>
</comment>
<dbReference type="PROSITE" id="PS00678">
    <property type="entry name" value="WD_REPEATS_1"/>
    <property type="match status" value="1"/>
</dbReference>
<evidence type="ECO:0000313" key="8">
    <source>
        <dbReference type="EMBL" id="KAF7502007.1"/>
    </source>
</evidence>
<comment type="subcellular location">
    <subcellularLocation>
        <location evidence="1">Mitochondrion outer membrane</location>
        <topology evidence="1">Peripheral membrane protein</topology>
        <orientation evidence="1">Cytoplasmic side</orientation>
    </subcellularLocation>
</comment>
<dbReference type="GO" id="GO:1990234">
    <property type="term" value="C:transferase complex"/>
    <property type="evidence" value="ECO:0007669"/>
    <property type="project" value="UniProtKB-ARBA"/>
</dbReference>
<keyword evidence="3" id="KW-0677">Repeat</keyword>
<name>A0A8H7A6D2_9EURO</name>
<feature type="repeat" description="WD" evidence="7">
    <location>
        <begin position="66"/>
        <end position="105"/>
    </location>
</feature>
<dbReference type="GO" id="GO:0005741">
    <property type="term" value="C:mitochondrial outer membrane"/>
    <property type="evidence" value="ECO:0007669"/>
    <property type="project" value="UniProtKB-SubCell"/>
</dbReference>
<comment type="similarity">
    <text evidence="4">Belongs to the WD repeat MDV1/CAF4 family.</text>
</comment>
<organism evidence="8 9">
    <name type="scientific">Endocarpon pusillum</name>
    <dbReference type="NCBI Taxonomy" id="364733"/>
    <lineage>
        <taxon>Eukaryota</taxon>
        <taxon>Fungi</taxon>
        <taxon>Dikarya</taxon>
        <taxon>Ascomycota</taxon>
        <taxon>Pezizomycotina</taxon>
        <taxon>Eurotiomycetes</taxon>
        <taxon>Chaetothyriomycetidae</taxon>
        <taxon>Verrucariales</taxon>
        <taxon>Verrucariaceae</taxon>
        <taxon>Endocarpon</taxon>
    </lineage>
</organism>
<dbReference type="EMBL" id="JAACFV010000752">
    <property type="protein sequence ID" value="KAF7502007.1"/>
    <property type="molecule type" value="Genomic_DNA"/>
</dbReference>
<dbReference type="OrthoDB" id="538223at2759"/>
<evidence type="ECO:0000256" key="4">
    <source>
        <dbReference type="ARBA" id="ARBA00038415"/>
    </source>
</evidence>
<dbReference type="Proteomes" id="UP000606974">
    <property type="component" value="Unassembled WGS sequence"/>
</dbReference>
<dbReference type="SUPFAM" id="SSF50978">
    <property type="entry name" value="WD40 repeat-like"/>
    <property type="match status" value="1"/>
</dbReference>
<protein>
    <recommendedName>
        <fullName evidence="5">Mitochondrial division protein 1</fullName>
    </recommendedName>
</protein>
<evidence type="ECO:0000256" key="5">
    <source>
        <dbReference type="ARBA" id="ARBA00039789"/>
    </source>
</evidence>
<evidence type="ECO:0000256" key="7">
    <source>
        <dbReference type="PROSITE-ProRule" id="PRU00221"/>
    </source>
</evidence>